<dbReference type="PANTHER" id="PTHR31413:SF43">
    <property type="entry name" value="NINJA-FAMILY PROTEIN"/>
    <property type="match status" value="1"/>
</dbReference>
<dbReference type="GO" id="GO:0007165">
    <property type="term" value="P:signal transduction"/>
    <property type="evidence" value="ECO:0007669"/>
    <property type="project" value="InterPro"/>
</dbReference>
<dbReference type="Pfam" id="PF16135">
    <property type="entry name" value="TDBD"/>
    <property type="match status" value="1"/>
</dbReference>
<evidence type="ECO:0000256" key="1">
    <source>
        <dbReference type="ARBA" id="ARBA00004123"/>
    </source>
</evidence>
<evidence type="ECO:0000256" key="3">
    <source>
        <dbReference type="ARBA" id="ARBA00023242"/>
    </source>
</evidence>
<name>A0A922IUH2_CARIL</name>
<evidence type="ECO:0000313" key="8">
    <source>
        <dbReference type="Proteomes" id="UP000811246"/>
    </source>
</evidence>
<accession>A0A922IUH2</accession>
<comment type="subcellular location">
    <subcellularLocation>
        <location evidence="1 4">Nucleus</location>
    </subcellularLocation>
</comment>
<proteinExistence type="inferred from homology"/>
<evidence type="ECO:0000256" key="5">
    <source>
        <dbReference type="SAM" id="MobiDB-lite"/>
    </source>
</evidence>
<comment type="caution">
    <text evidence="7">The sequence shown here is derived from an EMBL/GenBank/DDBJ whole genome shotgun (WGS) entry which is preliminary data.</text>
</comment>
<gene>
    <name evidence="7" type="ORF">I3842_12G007800</name>
</gene>
<feature type="region of interest" description="Disordered" evidence="5">
    <location>
        <begin position="1"/>
        <end position="24"/>
    </location>
</feature>
<feature type="region of interest" description="Disordered" evidence="5">
    <location>
        <begin position="88"/>
        <end position="124"/>
    </location>
</feature>
<dbReference type="Proteomes" id="UP000811246">
    <property type="component" value="Chromosome 12"/>
</dbReference>
<keyword evidence="3 4" id="KW-0539">Nucleus</keyword>
<dbReference type="GO" id="GO:0045892">
    <property type="term" value="P:negative regulation of DNA-templated transcription"/>
    <property type="evidence" value="ECO:0007669"/>
    <property type="project" value="TreeGrafter"/>
</dbReference>
<reference evidence="7" key="1">
    <citation type="submission" date="2021-01" db="EMBL/GenBank/DDBJ databases">
        <authorList>
            <person name="Lovell J.T."/>
            <person name="Bentley N."/>
            <person name="Bhattarai G."/>
            <person name="Jenkins J.W."/>
            <person name="Sreedasyam A."/>
            <person name="Alarcon Y."/>
            <person name="Bock C."/>
            <person name="Boston L."/>
            <person name="Carlson J."/>
            <person name="Cervantes K."/>
            <person name="Clermont K."/>
            <person name="Krom N."/>
            <person name="Kubenka K."/>
            <person name="Mamidi S."/>
            <person name="Mattison C."/>
            <person name="Monteros M."/>
            <person name="Pisani C."/>
            <person name="Plott C."/>
            <person name="Rajasekar S."/>
            <person name="Rhein H.S."/>
            <person name="Rohla C."/>
            <person name="Song M."/>
            <person name="Hilaire R.S."/>
            <person name="Shu S."/>
            <person name="Wells L."/>
            <person name="Wang X."/>
            <person name="Webber J."/>
            <person name="Heerema R.J."/>
            <person name="Klein P."/>
            <person name="Conner P."/>
            <person name="Grauke L."/>
            <person name="Grimwood J."/>
            <person name="Schmutz J."/>
            <person name="Randall J.J."/>
        </authorList>
    </citation>
    <scope>NUCLEOTIDE SEQUENCE</scope>
    <source>
        <tissue evidence="7">Leaf</tissue>
    </source>
</reference>
<dbReference type="InterPro" id="IPR032308">
    <property type="entry name" value="TDBD"/>
</dbReference>
<comment type="function">
    <text evidence="4">Acts as a negative regulator of abscisic acid (ABA) response.</text>
</comment>
<dbReference type="PANTHER" id="PTHR31413">
    <property type="entry name" value="AFP HOMOLOG 2"/>
    <property type="match status" value="1"/>
</dbReference>
<evidence type="ECO:0000256" key="2">
    <source>
        <dbReference type="ARBA" id="ARBA00006081"/>
    </source>
</evidence>
<evidence type="ECO:0000256" key="4">
    <source>
        <dbReference type="RuleBase" id="RU369029"/>
    </source>
</evidence>
<comment type="similarity">
    <text evidence="2 4">Belongs to the Ninja family.</text>
</comment>
<feature type="compositionally biased region" description="Polar residues" evidence="5">
    <location>
        <begin position="1"/>
        <end position="16"/>
    </location>
</feature>
<dbReference type="EMBL" id="CM031836">
    <property type="protein sequence ID" value="KAG6683362.1"/>
    <property type="molecule type" value="Genomic_DNA"/>
</dbReference>
<protein>
    <recommendedName>
        <fullName evidence="4">Ninja-family protein</fullName>
    </recommendedName>
    <alternativeName>
        <fullName evidence="4">ABI-binding protein</fullName>
    </alternativeName>
</protein>
<organism evidence="7 8">
    <name type="scientific">Carya illinoinensis</name>
    <name type="common">Pecan</name>
    <dbReference type="NCBI Taxonomy" id="32201"/>
    <lineage>
        <taxon>Eukaryota</taxon>
        <taxon>Viridiplantae</taxon>
        <taxon>Streptophyta</taxon>
        <taxon>Embryophyta</taxon>
        <taxon>Tracheophyta</taxon>
        <taxon>Spermatophyta</taxon>
        <taxon>Magnoliopsida</taxon>
        <taxon>eudicotyledons</taxon>
        <taxon>Gunneridae</taxon>
        <taxon>Pentapetalae</taxon>
        <taxon>rosids</taxon>
        <taxon>fabids</taxon>
        <taxon>Fagales</taxon>
        <taxon>Juglandaceae</taxon>
        <taxon>Carya</taxon>
    </lineage>
</organism>
<dbReference type="AlphaFoldDB" id="A0A922IUH2"/>
<dbReference type="InterPro" id="IPR031307">
    <property type="entry name" value="Ninja_fam"/>
</dbReference>
<feature type="domain" description="Tify" evidence="6">
    <location>
        <begin position="260"/>
        <end position="293"/>
    </location>
</feature>
<feature type="compositionally biased region" description="Basic and acidic residues" evidence="5">
    <location>
        <begin position="88"/>
        <end position="115"/>
    </location>
</feature>
<evidence type="ECO:0000313" key="7">
    <source>
        <dbReference type="EMBL" id="KAG6683362.1"/>
    </source>
</evidence>
<dbReference type="GO" id="GO:0005634">
    <property type="term" value="C:nucleus"/>
    <property type="evidence" value="ECO:0007669"/>
    <property type="project" value="UniProtKB-SubCell"/>
</dbReference>
<sequence length="301" mass="32937">MGEANQGKTLQSTLSKLDNENPRNLLLRFSPEKPKQTQLLPNSEPQLDLSLRLSLGGGYSELFKEKPITRLSSVDGIITEKIKLKDMQTKRRTEAQKRLVEKQRRGRAAPEEAKPSAEATVPPPIPTSEVAAWAVASAARSPAFCRAIIKIKTEGFVSGHRELEDGDVFAANGAHSSHSFPNPMDTNPVVIPGATANGKWFELSKPKLENPTKKVRLSKGCYQDNGMDVMRQMPGVTTTGDGPNGKKIEGVLYKYTRGQVSIVCVCHGSFLSPAEFVEHAGGKDVKNPMKHINVFPSFLSF</sequence>
<evidence type="ECO:0000259" key="6">
    <source>
        <dbReference type="Pfam" id="PF16135"/>
    </source>
</evidence>